<keyword evidence="3" id="KW-0812">Transmembrane</keyword>
<keyword evidence="3" id="KW-0472">Membrane</keyword>
<dbReference type="Proteomes" id="UP000662931">
    <property type="component" value="Chromosome 2"/>
</dbReference>
<accession>A0A875S114</accession>
<evidence type="ECO:0000256" key="2">
    <source>
        <dbReference type="ARBA" id="ARBA00006727"/>
    </source>
</evidence>
<comment type="similarity">
    <text evidence="2">Belongs to the major facilitator superfamily. Monocarboxylate porter (TC 2.A.1.13) family.</text>
</comment>
<name>A0A875S114_EENNA</name>
<feature type="transmembrane region" description="Helical" evidence="3">
    <location>
        <begin position="212"/>
        <end position="232"/>
    </location>
</feature>
<feature type="transmembrane region" description="Helical" evidence="3">
    <location>
        <begin position="180"/>
        <end position="206"/>
    </location>
</feature>
<evidence type="ECO:0000313" key="5">
    <source>
        <dbReference type="Proteomes" id="UP000662931"/>
    </source>
</evidence>
<dbReference type="PANTHER" id="PTHR11360:SF315">
    <property type="entry name" value="TRANSPORTER MCH2-RELATED"/>
    <property type="match status" value="1"/>
</dbReference>
<feature type="transmembrane region" description="Helical" evidence="3">
    <location>
        <begin position="413"/>
        <end position="433"/>
    </location>
</feature>
<evidence type="ECO:0000256" key="3">
    <source>
        <dbReference type="SAM" id="Phobius"/>
    </source>
</evidence>
<keyword evidence="3" id="KW-1133">Transmembrane helix</keyword>
<sequence>MSVHSTSIGLSYAQGSMVTTIQSVAQALGGPIFSLLATRFGKANITKTDAIRDDNQYASEIESNKIPPAKLGVTNREENTKSQEALANYDGEYNKQDIIDRPPDGTLWGWISACCVCSLNTFSWGANSVFGVFLDYYVKSNHFPGATMEDYALVGGLGLGLSFMLCNIANIMVRRYYYKYVMAVGTLLLVICYMCAAEATSIVQLIMLQGLLLAIAYALAAGPGFIIIPTWFLKKRSMAMGIATSGAGLAGIIFSRPVEAIIDKTGSYKWALRMIGIVCGIMLTISIILIRCRRNMKVVTGRSLWHDILTSFTRGGIYRQKPLLYLIGWNFFYSFPYAILLFSMSSYSTAIGLTSAQGANITTVQSVAQCIGRPLLGFLSDYFGKVNVTIVITALVGVFSLCWWMFVKTYANLIIFAFFVGAMLGVNWVNFAPLCADLVGGGDDLLSAVSFLCLAGGPPLIVSEIIGLKLKRPNDSQPYLNCQILVGIMSICSAVMLIPFREFKIHRMFVARRELIEKKSKEILGCEDRKRLNRYNLLLEKSSRGYIIRCFYPIKA</sequence>
<protein>
    <submittedName>
        <fullName evidence="4">Uncharacterized protein</fullName>
    </submittedName>
</protein>
<feature type="transmembrane region" description="Helical" evidence="3">
    <location>
        <begin position="479"/>
        <end position="500"/>
    </location>
</feature>
<dbReference type="InterPro" id="IPR050327">
    <property type="entry name" value="Proton-linked_MCT"/>
</dbReference>
<organism evidence="4 5">
    <name type="scientific">Eeniella nana</name>
    <name type="common">Yeast</name>
    <name type="synonym">Brettanomyces nanus</name>
    <dbReference type="NCBI Taxonomy" id="13502"/>
    <lineage>
        <taxon>Eukaryota</taxon>
        <taxon>Fungi</taxon>
        <taxon>Dikarya</taxon>
        <taxon>Ascomycota</taxon>
        <taxon>Saccharomycotina</taxon>
        <taxon>Pichiomycetes</taxon>
        <taxon>Pichiales</taxon>
        <taxon>Pichiaceae</taxon>
        <taxon>Brettanomyces</taxon>
    </lineage>
</organism>
<dbReference type="GO" id="GO:0022857">
    <property type="term" value="F:transmembrane transporter activity"/>
    <property type="evidence" value="ECO:0007669"/>
    <property type="project" value="InterPro"/>
</dbReference>
<dbReference type="RefSeq" id="XP_038778651.1">
    <property type="nucleotide sequence ID" value="XM_038922723.1"/>
</dbReference>
<dbReference type="GeneID" id="62195828"/>
<evidence type="ECO:0000313" key="4">
    <source>
        <dbReference type="EMBL" id="QPG75086.1"/>
    </source>
</evidence>
<dbReference type="OrthoDB" id="2213137at2759"/>
<feature type="transmembrane region" description="Helical" evidence="3">
    <location>
        <begin position="239"/>
        <end position="258"/>
    </location>
</feature>
<dbReference type="Pfam" id="PF07690">
    <property type="entry name" value="MFS_1"/>
    <property type="match status" value="1"/>
</dbReference>
<feature type="transmembrane region" description="Helical" evidence="3">
    <location>
        <begin position="323"/>
        <end position="344"/>
    </location>
</feature>
<dbReference type="KEGG" id="bnn:FOA43_002427"/>
<comment type="subcellular location">
    <subcellularLocation>
        <location evidence="1">Membrane</location>
        <topology evidence="1">Multi-pass membrane protein</topology>
    </subcellularLocation>
</comment>
<dbReference type="Gene3D" id="1.20.1250.20">
    <property type="entry name" value="MFS general substrate transporter like domains"/>
    <property type="match status" value="2"/>
</dbReference>
<feature type="transmembrane region" description="Helical" evidence="3">
    <location>
        <begin position="445"/>
        <end position="467"/>
    </location>
</feature>
<dbReference type="SUPFAM" id="SSF103473">
    <property type="entry name" value="MFS general substrate transporter"/>
    <property type="match status" value="1"/>
</dbReference>
<evidence type="ECO:0000256" key="1">
    <source>
        <dbReference type="ARBA" id="ARBA00004141"/>
    </source>
</evidence>
<keyword evidence="5" id="KW-1185">Reference proteome</keyword>
<dbReference type="GO" id="GO:0016020">
    <property type="term" value="C:membrane"/>
    <property type="evidence" value="ECO:0007669"/>
    <property type="project" value="UniProtKB-SubCell"/>
</dbReference>
<feature type="transmembrane region" description="Helical" evidence="3">
    <location>
        <begin position="107"/>
        <end position="131"/>
    </location>
</feature>
<feature type="transmembrane region" description="Helical" evidence="3">
    <location>
        <begin position="151"/>
        <end position="173"/>
    </location>
</feature>
<dbReference type="InterPro" id="IPR036259">
    <property type="entry name" value="MFS_trans_sf"/>
</dbReference>
<feature type="transmembrane region" description="Helical" evidence="3">
    <location>
        <begin position="386"/>
        <end position="406"/>
    </location>
</feature>
<dbReference type="AlphaFoldDB" id="A0A875S114"/>
<dbReference type="PANTHER" id="PTHR11360">
    <property type="entry name" value="MONOCARBOXYLATE TRANSPORTER"/>
    <property type="match status" value="1"/>
</dbReference>
<dbReference type="InterPro" id="IPR011701">
    <property type="entry name" value="MFS"/>
</dbReference>
<gene>
    <name evidence="4" type="ORF">FOA43_002427</name>
</gene>
<feature type="transmembrane region" description="Helical" evidence="3">
    <location>
        <begin position="270"/>
        <end position="290"/>
    </location>
</feature>
<reference evidence="4" key="1">
    <citation type="submission" date="2020-10" db="EMBL/GenBank/DDBJ databases">
        <authorList>
            <person name="Roach M.J.R."/>
        </authorList>
    </citation>
    <scope>NUCLEOTIDE SEQUENCE</scope>
    <source>
        <strain evidence="4">CBS 1945</strain>
    </source>
</reference>
<proteinExistence type="inferred from homology"/>
<dbReference type="EMBL" id="CP064813">
    <property type="protein sequence ID" value="QPG75086.1"/>
    <property type="molecule type" value="Genomic_DNA"/>
</dbReference>